<reference evidence="2 3" key="1">
    <citation type="submission" date="2016-10" db="EMBL/GenBank/DDBJ databases">
        <authorList>
            <person name="de Groot N.N."/>
        </authorList>
    </citation>
    <scope>NUCLEOTIDE SEQUENCE [LARGE SCALE GENOMIC DNA]</scope>
    <source>
        <strain evidence="2 3">AR40</strain>
    </source>
</reference>
<evidence type="ECO:0000256" key="1">
    <source>
        <dbReference type="SAM" id="Phobius"/>
    </source>
</evidence>
<sequence length="59" mass="7224">MKNDNKKYGDSDDDRYYYSHYEDKDYYSENDGFGRARFKIDLVIFIVFAIFLILLEFMD</sequence>
<evidence type="ECO:0000313" key="2">
    <source>
        <dbReference type="EMBL" id="SES44040.1"/>
    </source>
</evidence>
<keyword evidence="1" id="KW-0472">Membrane</keyword>
<protein>
    <submittedName>
        <fullName evidence="2">Uncharacterized protein</fullName>
    </submittedName>
</protein>
<name>A0A1H9XCX2_BUTFI</name>
<dbReference type="AlphaFoldDB" id="A0A1H9XCX2"/>
<keyword evidence="1" id="KW-1133">Transmembrane helix</keyword>
<dbReference type="Proteomes" id="UP000182584">
    <property type="component" value="Unassembled WGS sequence"/>
</dbReference>
<feature type="transmembrane region" description="Helical" evidence="1">
    <location>
        <begin position="40"/>
        <end position="58"/>
    </location>
</feature>
<dbReference type="EMBL" id="FOGJ01000059">
    <property type="protein sequence ID" value="SES44040.1"/>
    <property type="molecule type" value="Genomic_DNA"/>
</dbReference>
<accession>A0A1H9XCX2</accession>
<gene>
    <name evidence="2" type="ORF">SAMN04487884_1597</name>
</gene>
<proteinExistence type="predicted"/>
<keyword evidence="1" id="KW-0812">Transmembrane</keyword>
<organism evidence="2 3">
    <name type="scientific">Butyrivibrio fibrisolvens</name>
    <dbReference type="NCBI Taxonomy" id="831"/>
    <lineage>
        <taxon>Bacteria</taxon>
        <taxon>Bacillati</taxon>
        <taxon>Bacillota</taxon>
        <taxon>Clostridia</taxon>
        <taxon>Lachnospirales</taxon>
        <taxon>Lachnospiraceae</taxon>
        <taxon>Butyrivibrio</taxon>
    </lineage>
</organism>
<evidence type="ECO:0000313" key="3">
    <source>
        <dbReference type="Proteomes" id="UP000182584"/>
    </source>
</evidence>